<dbReference type="EMBL" id="JAEHOD010000003">
    <property type="protein sequence ID" value="KAG2453646.1"/>
    <property type="molecule type" value="Genomic_DNA"/>
</dbReference>
<accession>A0A835WVX4</accession>
<protein>
    <submittedName>
        <fullName evidence="1">Uncharacterized protein</fullName>
    </submittedName>
</protein>
<dbReference type="Proteomes" id="UP000613740">
    <property type="component" value="Unassembled WGS sequence"/>
</dbReference>
<dbReference type="OrthoDB" id="10379385at2759"/>
<name>A0A835WVX4_9CHLO</name>
<organism evidence="1 2">
    <name type="scientific">Chlamydomonas schloesseri</name>
    <dbReference type="NCBI Taxonomy" id="2026947"/>
    <lineage>
        <taxon>Eukaryota</taxon>
        <taxon>Viridiplantae</taxon>
        <taxon>Chlorophyta</taxon>
        <taxon>core chlorophytes</taxon>
        <taxon>Chlorophyceae</taxon>
        <taxon>CS clade</taxon>
        <taxon>Chlamydomonadales</taxon>
        <taxon>Chlamydomonadaceae</taxon>
        <taxon>Chlamydomonas</taxon>
    </lineage>
</organism>
<gene>
    <name evidence="1" type="ORF">HYH02_001859</name>
</gene>
<evidence type="ECO:0000313" key="2">
    <source>
        <dbReference type="Proteomes" id="UP000613740"/>
    </source>
</evidence>
<evidence type="ECO:0000313" key="1">
    <source>
        <dbReference type="EMBL" id="KAG2453646.1"/>
    </source>
</evidence>
<keyword evidence="2" id="KW-1185">Reference proteome</keyword>
<dbReference type="AlphaFoldDB" id="A0A835WVX4"/>
<proteinExistence type="predicted"/>
<reference evidence="1" key="1">
    <citation type="journal article" date="2020" name="bioRxiv">
        <title>Comparative genomics of Chlamydomonas.</title>
        <authorList>
            <person name="Craig R.J."/>
            <person name="Hasan A.R."/>
            <person name="Ness R.W."/>
            <person name="Keightley P.D."/>
        </authorList>
    </citation>
    <scope>NUCLEOTIDE SEQUENCE</scope>
    <source>
        <strain evidence="1">CCAP 11/173</strain>
    </source>
</reference>
<comment type="caution">
    <text evidence="1">The sequence shown here is derived from an EMBL/GenBank/DDBJ whole genome shotgun (WGS) entry which is preliminary data.</text>
</comment>
<sequence>MVEVGNYIGSGGYATFTSTWARDSCVSEIWSGRLSELEIKTPGSDVSLPSTFMIDIQTYVTDSCQDTSSRTRRLYAEASTAADLNMAFLVPSSATRIRLSGEASLGCTLVVNDTRCPNVSIVLDVNWSCESPGPVTGRYTADQQYPSSRLLTVSVGTYCPTGFNGVIAFKDGGVVKTTTQSYTTYGYDTRRSSLRYKATKTTGR</sequence>